<sequence>MPEILELADPSRPALDGGGDRPVRVHLFRGDGPTVVVSHGTGGAAIEMRWMTEALAEAGFTVASIDHHGNNYVDGYIPEAFVWWWDRARDFSFALDHLGASGPVGAAGFSIGGYTAATLLGARVDAGAFQGLIHFVSANPGAADHQTPEYPNLTGELLAKYSIDEALAWADAASGDYADPRVTAGFLVCPAQRPFMSEASLKAIGAPVEVRWAGADTVTPPDEVRGYAEAIPGAAGSSAGDDVKHSHFFGGKPAGEAVRARVAGEAVSFFRRVLH</sequence>
<organism evidence="2 3">
    <name type="scientific">Actinorhabdospora filicis</name>
    <dbReference type="NCBI Taxonomy" id="1785913"/>
    <lineage>
        <taxon>Bacteria</taxon>
        <taxon>Bacillati</taxon>
        <taxon>Actinomycetota</taxon>
        <taxon>Actinomycetes</taxon>
        <taxon>Micromonosporales</taxon>
        <taxon>Micromonosporaceae</taxon>
        <taxon>Actinorhabdospora</taxon>
    </lineage>
</organism>
<proteinExistence type="predicted"/>
<dbReference type="SUPFAM" id="SSF53474">
    <property type="entry name" value="alpha/beta-Hydrolases"/>
    <property type="match status" value="1"/>
</dbReference>
<dbReference type="InterPro" id="IPR029058">
    <property type="entry name" value="AB_hydrolase_fold"/>
</dbReference>
<comment type="caution">
    <text evidence="2">The sequence shown here is derived from an EMBL/GenBank/DDBJ whole genome shotgun (WGS) entry which is preliminary data.</text>
</comment>
<dbReference type="InterPro" id="IPR000073">
    <property type="entry name" value="AB_hydrolase_1"/>
</dbReference>
<keyword evidence="3" id="KW-1185">Reference proteome</keyword>
<gene>
    <name evidence="2" type="ORF">Afil01_61510</name>
</gene>
<evidence type="ECO:0000313" key="2">
    <source>
        <dbReference type="EMBL" id="GLZ81344.1"/>
    </source>
</evidence>
<feature type="domain" description="AB hydrolase-1" evidence="1">
    <location>
        <begin position="33"/>
        <end position="126"/>
    </location>
</feature>
<dbReference type="GO" id="GO:0003824">
    <property type="term" value="F:catalytic activity"/>
    <property type="evidence" value="ECO:0007669"/>
    <property type="project" value="UniProtKB-ARBA"/>
</dbReference>
<accession>A0A9W6SR06</accession>
<dbReference type="Proteomes" id="UP001165079">
    <property type="component" value="Unassembled WGS sequence"/>
</dbReference>
<evidence type="ECO:0000313" key="3">
    <source>
        <dbReference type="Proteomes" id="UP001165079"/>
    </source>
</evidence>
<dbReference type="Pfam" id="PF00561">
    <property type="entry name" value="Abhydrolase_1"/>
    <property type="match status" value="1"/>
</dbReference>
<dbReference type="Gene3D" id="3.40.50.1820">
    <property type="entry name" value="alpha/beta hydrolase"/>
    <property type="match status" value="1"/>
</dbReference>
<evidence type="ECO:0000259" key="1">
    <source>
        <dbReference type="Pfam" id="PF00561"/>
    </source>
</evidence>
<reference evidence="2" key="1">
    <citation type="submission" date="2023-03" db="EMBL/GenBank/DDBJ databases">
        <title>Actinorhabdospora filicis NBRC 111898.</title>
        <authorList>
            <person name="Ichikawa N."/>
            <person name="Sato H."/>
            <person name="Tonouchi N."/>
        </authorList>
    </citation>
    <scope>NUCLEOTIDE SEQUENCE</scope>
    <source>
        <strain evidence="2">NBRC 111898</strain>
    </source>
</reference>
<name>A0A9W6SR06_9ACTN</name>
<dbReference type="RefSeq" id="WP_285666796.1">
    <property type="nucleotide sequence ID" value="NZ_BSTX01000005.1"/>
</dbReference>
<protein>
    <recommendedName>
        <fullName evidence="1">AB hydrolase-1 domain-containing protein</fullName>
    </recommendedName>
</protein>
<dbReference type="EMBL" id="BSTX01000005">
    <property type="protein sequence ID" value="GLZ81344.1"/>
    <property type="molecule type" value="Genomic_DNA"/>
</dbReference>
<dbReference type="AlphaFoldDB" id="A0A9W6SR06"/>